<dbReference type="SUPFAM" id="SSF50249">
    <property type="entry name" value="Nucleic acid-binding proteins"/>
    <property type="match status" value="2"/>
</dbReference>
<evidence type="ECO:0000313" key="11">
    <source>
        <dbReference type="EMBL" id="KIW86075.1"/>
    </source>
</evidence>
<dbReference type="GO" id="GO:0016233">
    <property type="term" value="P:telomere capping"/>
    <property type="evidence" value="ECO:0007669"/>
    <property type="project" value="TreeGrafter"/>
</dbReference>
<evidence type="ECO:0000256" key="2">
    <source>
        <dbReference type="ARBA" id="ARBA00004574"/>
    </source>
</evidence>
<dbReference type="Proteomes" id="UP000053029">
    <property type="component" value="Unassembled WGS sequence"/>
</dbReference>
<dbReference type="GO" id="GO:0010521">
    <property type="term" value="F:telomerase inhibitor activity"/>
    <property type="evidence" value="ECO:0007669"/>
    <property type="project" value="TreeGrafter"/>
</dbReference>
<evidence type="ECO:0000256" key="9">
    <source>
        <dbReference type="SAM" id="MobiDB-lite"/>
    </source>
</evidence>
<comment type="subcellular location">
    <subcellularLocation>
        <location evidence="2">Chromosome</location>
        <location evidence="2">Telomere</location>
    </subcellularLocation>
    <subcellularLocation>
        <location evidence="1">Nucleus</location>
    </subcellularLocation>
</comment>
<feature type="region of interest" description="Disordered" evidence="9">
    <location>
        <begin position="364"/>
        <end position="424"/>
    </location>
</feature>
<evidence type="ECO:0000256" key="4">
    <source>
        <dbReference type="ARBA" id="ARBA00015253"/>
    </source>
</evidence>
<sequence>MASGFVPLPPNFIDLTNASSVEANSAPINVIGVCVDFLAPTRCQGGRRDFTIKFTLHDPSWPSGVGLPFAFFHKQAEQLPDIRDQGDVVILRSVKINVYKGQTIGWSNSSTTWVVLPAAELENIQSIQDLKDKGRLMRQGARYHSNTLLAALPNDAQLKYAKWIAEQEDPCLWTKQQPRTQLEIASTMAENGGTAPARKEKFSTFDRLSLPTGRAYIFVDLLGEVRKAFSPNDLTTELYLTDYTTNDKLHDYKHSSERGGRDGDPWGYIEDKTSDKWPGPWGQMTMTVTCWGRQASVAMHNVKLGSFVYLRNVQIKLDRNGSRLEGNCRDDPNYPEKELITVVKSGDEKRIELLRRKRTYEQKAETEGVSFSRDPNQATKKRQWDEPSERPNEEPKSKKTKARNRKNKRAKLEALQQEKEKATAPIAQQEHSLLKSNANIRCNQYEGVSCKFILDILDPDILNRTTAKGNAYRLPFQNCTYKSKVRIVDFFPDNIADFAAPRKVGQYDELSDNEDFGDDVDIDPTQENGVGDLEWEWRFLLLVEDARAPAGVDGRPTQMELLVADTDGDFLLNMDACNLRDKANRGELATLKEKLFHLWGNLQECKEESRMSAEGLRTKPSARPFECLIKEYGVPVLRSNRRTKDSVVYDRRFRLFGTALAV</sequence>
<dbReference type="STRING" id="1442368.A0A0D2H5E4"/>
<name>A0A0D2H5E4_9EURO</name>
<dbReference type="InterPro" id="IPR028389">
    <property type="entry name" value="POT1"/>
</dbReference>
<dbReference type="PANTHER" id="PTHR14513">
    <property type="entry name" value="PROTECTION OF TELOMERES 1"/>
    <property type="match status" value="1"/>
</dbReference>
<feature type="domain" description="Telomeric single stranded DNA binding POT1/Cdc13" evidence="10">
    <location>
        <begin position="12"/>
        <end position="157"/>
    </location>
</feature>
<dbReference type="VEuPathDB" id="FungiDB:Z517_01469"/>
<evidence type="ECO:0000259" key="10">
    <source>
        <dbReference type="SMART" id="SM00976"/>
    </source>
</evidence>
<evidence type="ECO:0000313" key="12">
    <source>
        <dbReference type="Proteomes" id="UP000053029"/>
    </source>
</evidence>
<keyword evidence="12" id="KW-1185">Reference proteome</keyword>
<evidence type="ECO:0000256" key="6">
    <source>
        <dbReference type="ARBA" id="ARBA00022895"/>
    </source>
</evidence>
<protein>
    <recommendedName>
        <fullName evidence="4">Protection of telomeres protein 1</fullName>
    </recommendedName>
</protein>
<evidence type="ECO:0000256" key="5">
    <source>
        <dbReference type="ARBA" id="ARBA00022454"/>
    </source>
</evidence>
<feature type="compositionally biased region" description="Basic and acidic residues" evidence="9">
    <location>
        <begin position="410"/>
        <end position="422"/>
    </location>
</feature>
<dbReference type="OrthoDB" id="2186770at2759"/>
<dbReference type="InterPro" id="IPR011564">
    <property type="entry name" value="Telomer_end-bd_POT1/Cdc13"/>
</dbReference>
<dbReference type="GO" id="GO:0032210">
    <property type="term" value="P:regulation of telomere maintenance via telomerase"/>
    <property type="evidence" value="ECO:0007669"/>
    <property type="project" value="TreeGrafter"/>
</dbReference>
<keyword evidence="6" id="KW-0779">Telomere</keyword>
<proteinExistence type="inferred from homology"/>
<dbReference type="GeneID" id="25300959"/>
<evidence type="ECO:0000256" key="8">
    <source>
        <dbReference type="ARBA" id="ARBA00023242"/>
    </source>
</evidence>
<keyword evidence="8" id="KW-0539">Nucleus</keyword>
<organism evidence="11 12">
    <name type="scientific">Fonsecaea pedrosoi CBS 271.37</name>
    <dbReference type="NCBI Taxonomy" id="1442368"/>
    <lineage>
        <taxon>Eukaryota</taxon>
        <taxon>Fungi</taxon>
        <taxon>Dikarya</taxon>
        <taxon>Ascomycota</taxon>
        <taxon>Pezizomycotina</taxon>
        <taxon>Eurotiomycetes</taxon>
        <taxon>Chaetothyriomycetidae</taxon>
        <taxon>Chaetothyriales</taxon>
        <taxon>Herpotrichiellaceae</taxon>
        <taxon>Fonsecaea</taxon>
    </lineage>
</organism>
<comment type="similarity">
    <text evidence="3">Belongs to the telombin family.</text>
</comment>
<keyword evidence="7" id="KW-0238">DNA-binding</keyword>
<evidence type="ECO:0000256" key="3">
    <source>
        <dbReference type="ARBA" id="ARBA00008442"/>
    </source>
</evidence>
<dbReference type="RefSeq" id="XP_013289883.1">
    <property type="nucleotide sequence ID" value="XM_013434429.1"/>
</dbReference>
<feature type="compositionally biased region" description="Basic and acidic residues" evidence="9">
    <location>
        <begin position="382"/>
        <end position="397"/>
    </location>
</feature>
<evidence type="ECO:0000256" key="7">
    <source>
        <dbReference type="ARBA" id="ARBA00023125"/>
    </source>
</evidence>
<dbReference type="Pfam" id="PF16686">
    <property type="entry name" value="POT1PC"/>
    <property type="match status" value="1"/>
</dbReference>
<dbReference type="GO" id="GO:0098505">
    <property type="term" value="F:G-rich strand telomeric DNA binding"/>
    <property type="evidence" value="ECO:0007669"/>
    <property type="project" value="TreeGrafter"/>
</dbReference>
<dbReference type="InterPro" id="IPR012340">
    <property type="entry name" value="NA-bd_OB-fold"/>
</dbReference>
<keyword evidence="5" id="KW-0158">Chromosome</keyword>
<dbReference type="EMBL" id="KN846969">
    <property type="protein sequence ID" value="KIW86075.1"/>
    <property type="molecule type" value="Genomic_DNA"/>
</dbReference>
<dbReference type="SMART" id="SM00976">
    <property type="entry name" value="Telo_bind"/>
    <property type="match status" value="1"/>
</dbReference>
<dbReference type="PANTHER" id="PTHR14513:SF0">
    <property type="entry name" value="PROTECTION OF TELOMERES PROTEIN 1"/>
    <property type="match status" value="1"/>
</dbReference>
<dbReference type="InterPro" id="IPR032042">
    <property type="entry name" value="POT1PC"/>
</dbReference>
<reference evidence="11 12" key="1">
    <citation type="submission" date="2015-01" db="EMBL/GenBank/DDBJ databases">
        <title>The Genome Sequence of Fonsecaea pedrosoi CBS 271.37.</title>
        <authorList>
            <consortium name="The Broad Institute Genomics Platform"/>
            <person name="Cuomo C."/>
            <person name="de Hoog S."/>
            <person name="Gorbushina A."/>
            <person name="Stielow B."/>
            <person name="Teixiera M."/>
            <person name="Abouelleil A."/>
            <person name="Chapman S.B."/>
            <person name="Priest M."/>
            <person name="Young S.K."/>
            <person name="Wortman J."/>
            <person name="Nusbaum C."/>
            <person name="Birren B."/>
        </authorList>
    </citation>
    <scope>NUCLEOTIDE SEQUENCE [LARGE SCALE GENOMIC DNA]</scope>
    <source>
        <strain evidence="11 12">CBS 271.37</strain>
    </source>
</reference>
<accession>A0A0D2H5E4</accession>
<dbReference type="GO" id="GO:0000783">
    <property type="term" value="C:nuclear telomere cap complex"/>
    <property type="evidence" value="ECO:0007669"/>
    <property type="project" value="TreeGrafter"/>
</dbReference>
<dbReference type="FunFam" id="2.40.50.140:FF:000303">
    <property type="entry name" value="Protection of telomeres protein 1"/>
    <property type="match status" value="1"/>
</dbReference>
<evidence type="ECO:0000256" key="1">
    <source>
        <dbReference type="ARBA" id="ARBA00004123"/>
    </source>
</evidence>
<gene>
    <name evidence="11" type="ORF">Z517_01469</name>
</gene>
<dbReference type="Pfam" id="PF02765">
    <property type="entry name" value="POT1"/>
    <property type="match status" value="1"/>
</dbReference>
<feature type="compositionally biased region" description="Basic residues" evidence="9">
    <location>
        <begin position="398"/>
        <end position="409"/>
    </location>
</feature>
<dbReference type="CDD" id="cd04497">
    <property type="entry name" value="hPOT1_OB1_like"/>
    <property type="match status" value="1"/>
</dbReference>
<dbReference type="HOGENOM" id="CLU_016663_1_0_1"/>
<dbReference type="AlphaFoldDB" id="A0A0D2H5E4"/>
<dbReference type="Gene3D" id="2.40.50.140">
    <property type="entry name" value="Nucleic acid-binding proteins"/>
    <property type="match status" value="2"/>
</dbReference>